<gene>
    <name evidence="1" type="ORF">DSM107014_04545</name>
</gene>
<accession>A0A941GVU7</accession>
<protein>
    <submittedName>
        <fullName evidence="1">Uncharacterized protein</fullName>
    </submittedName>
</protein>
<dbReference type="AlphaFoldDB" id="A0A941GVU7"/>
<evidence type="ECO:0000313" key="2">
    <source>
        <dbReference type="Proteomes" id="UP000767446"/>
    </source>
</evidence>
<evidence type="ECO:0000313" key="1">
    <source>
        <dbReference type="EMBL" id="MBR8827166.1"/>
    </source>
</evidence>
<dbReference type="EMBL" id="JADQBC010000021">
    <property type="protein sequence ID" value="MBR8827166.1"/>
    <property type="molecule type" value="Genomic_DNA"/>
</dbReference>
<name>A0A941GVU7_9CHRO</name>
<organism evidence="1 2">
    <name type="scientific">Gomphosphaeria aponina SAG 52.96 = DSM 107014</name>
    <dbReference type="NCBI Taxonomy" id="1521640"/>
    <lineage>
        <taxon>Bacteria</taxon>
        <taxon>Bacillati</taxon>
        <taxon>Cyanobacteriota</taxon>
        <taxon>Cyanophyceae</taxon>
        <taxon>Oscillatoriophycideae</taxon>
        <taxon>Chroococcales</taxon>
        <taxon>Gomphosphaeriaceae</taxon>
        <taxon>Gomphosphaeria</taxon>
    </lineage>
</organism>
<reference evidence="1" key="1">
    <citation type="submission" date="2021-02" db="EMBL/GenBank/DDBJ databases">
        <title>Metagenome analyses of Stigonema ocellatum DSM 106950, Chlorogloea purpurea SAG 13.99 and Gomphosphaeria aponina DSM 107014.</title>
        <authorList>
            <person name="Marter P."/>
            <person name="Huang S."/>
        </authorList>
    </citation>
    <scope>NUCLEOTIDE SEQUENCE</scope>
    <source>
        <strain evidence="1">JP213</strain>
    </source>
</reference>
<proteinExistence type="predicted"/>
<comment type="caution">
    <text evidence="1">The sequence shown here is derived from an EMBL/GenBank/DDBJ whole genome shotgun (WGS) entry which is preliminary data.</text>
</comment>
<dbReference type="Proteomes" id="UP000767446">
    <property type="component" value="Unassembled WGS sequence"/>
</dbReference>
<sequence length="39" mass="4558">MSELEKNIGQLQLYQWALEAQESEGKLFLGIINYVLFLK</sequence>